<dbReference type="PANTHER" id="PTHR42985">
    <property type="entry name" value="SODIUM-COUPLED MONOCARBOXYLATE TRANSPORTER"/>
    <property type="match status" value="1"/>
</dbReference>
<keyword evidence="4" id="KW-1003">Cell membrane</keyword>
<evidence type="ECO:0000256" key="11">
    <source>
        <dbReference type="SAM" id="Phobius"/>
    </source>
</evidence>
<evidence type="ECO:0000256" key="5">
    <source>
        <dbReference type="ARBA" id="ARBA00022692"/>
    </source>
</evidence>
<keyword evidence="6 11" id="KW-1133">Transmembrane helix</keyword>
<feature type="transmembrane region" description="Helical" evidence="11">
    <location>
        <begin position="828"/>
        <end position="852"/>
    </location>
</feature>
<organism evidence="12 13">
    <name type="scientific">Zophobas morio</name>
    <dbReference type="NCBI Taxonomy" id="2755281"/>
    <lineage>
        <taxon>Eukaryota</taxon>
        <taxon>Metazoa</taxon>
        <taxon>Ecdysozoa</taxon>
        <taxon>Arthropoda</taxon>
        <taxon>Hexapoda</taxon>
        <taxon>Insecta</taxon>
        <taxon>Pterygota</taxon>
        <taxon>Neoptera</taxon>
        <taxon>Endopterygota</taxon>
        <taxon>Coleoptera</taxon>
        <taxon>Polyphaga</taxon>
        <taxon>Cucujiformia</taxon>
        <taxon>Tenebrionidae</taxon>
        <taxon>Zophobas</taxon>
    </lineage>
</organism>
<dbReference type="Gene3D" id="1.20.1730.10">
    <property type="entry name" value="Sodium/glucose cotransporter"/>
    <property type="match status" value="2"/>
</dbReference>
<dbReference type="PROSITE" id="PS50283">
    <property type="entry name" value="NA_SOLUT_SYMP_3"/>
    <property type="match status" value="2"/>
</dbReference>
<feature type="transmembrane region" description="Helical" evidence="11">
    <location>
        <begin position="1086"/>
        <end position="1111"/>
    </location>
</feature>
<evidence type="ECO:0000256" key="3">
    <source>
        <dbReference type="ARBA" id="ARBA00022448"/>
    </source>
</evidence>
<feature type="transmembrane region" description="Helical" evidence="11">
    <location>
        <begin position="1193"/>
        <end position="1214"/>
    </location>
</feature>
<evidence type="ECO:0000313" key="12">
    <source>
        <dbReference type="EMBL" id="KAJ3644992.1"/>
    </source>
</evidence>
<keyword evidence="8" id="KW-0406">Ion transport</keyword>
<feature type="transmembrane region" description="Helical" evidence="11">
    <location>
        <begin position="203"/>
        <end position="222"/>
    </location>
</feature>
<feature type="transmembrane region" description="Helical" evidence="11">
    <location>
        <begin position="431"/>
        <end position="447"/>
    </location>
</feature>
<evidence type="ECO:0000256" key="4">
    <source>
        <dbReference type="ARBA" id="ARBA00022475"/>
    </source>
</evidence>
<feature type="transmembrane region" description="Helical" evidence="11">
    <location>
        <begin position="803"/>
        <end position="822"/>
    </location>
</feature>
<dbReference type="GO" id="GO:0006814">
    <property type="term" value="P:sodium ion transport"/>
    <property type="evidence" value="ECO:0007669"/>
    <property type="project" value="UniProtKB-KW"/>
</dbReference>
<keyword evidence="5 11" id="KW-0812">Transmembrane</keyword>
<feature type="transmembrane region" description="Helical" evidence="11">
    <location>
        <begin position="1118"/>
        <end position="1140"/>
    </location>
</feature>
<feature type="transmembrane region" description="Helical" evidence="11">
    <location>
        <begin position="128"/>
        <end position="147"/>
    </location>
</feature>
<evidence type="ECO:0000256" key="2">
    <source>
        <dbReference type="ARBA" id="ARBA00006434"/>
    </source>
</evidence>
<comment type="subcellular location">
    <subcellularLocation>
        <location evidence="1">Cell membrane</location>
        <topology evidence="1">Multi-pass membrane protein</topology>
    </subcellularLocation>
</comment>
<gene>
    <name evidence="12" type="ORF">Zmor_022687</name>
</gene>
<feature type="transmembrane region" description="Helical" evidence="11">
    <location>
        <begin position="316"/>
        <end position="333"/>
    </location>
</feature>
<feature type="transmembrane region" description="Helical" evidence="11">
    <location>
        <begin position="592"/>
        <end position="613"/>
    </location>
</feature>
<feature type="transmembrane region" description="Helical" evidence="11">
    <location>
        <begin position="954"/>
        <end position="977"/>
    </location>
</feature>
<dbReference type="InterPro" id="IPR001734">
    <property type="entry name" value="Na/solute_symporter"/>
</dbReference>
<feature type="transmembrane region" description="Helical" evidence="11">
    <location>
        <begin position="354"/>
        <end position="376"/>
    </location>
</feature>
<accession>A0AA38M707</accession>
<evidence type="ECO:0008006" key="14">
    <source>
        <dbReference type="Google" id="ProtNLM"/>
    </source>
</evidence>
<feature type="transmembrane region" description="Helical" evidence="11">
    <location>
        <begin position="864"/>
        <end position="883"/>
    </location>
</feature>
<dbReference type="Pfam" id="PF00474">
    <property type="entry name" value="SSF"/>
    <property type="match status" value="2"/>
</dbReference>
<feature type="transmembrane region" description="Helical" evidence="11">
    <location>
        <begin position="264"/>
        <end position="282"/>
    </location>
</feature>
<proteinExistence type="inferred from homology"/>
<dbReference type="GO" id="GO:0005886">
    <property type="term" value="C:plasma membrane"/>
    <property type="evidence" value="ECO:0007669"/>
    <property type="project" value="UniProtKB-SubCell"/>
</dbReference>
<dbReference type="EMBL" id="JALNTZ010000007">
    <property type="protein sequence ID" value="KAJ3644992.1"/>
    <property type="molecule type" value="Genomic_DNA"/>
</dbReference>
<evidence type="ECO:0000256" key="7">
    <source>
        <dbReference type="ARBA" id="ARBA00023053"/>
    </source>
</evidence>
<dbReference type="GO" id="GO:0015293">
    <property type="term" value="F:symporter activity"/>
    <property type="evidence" value="ECO:0007669"/>
    <property type="project" value="TreeGrafter"/>
</dbReference>
<feature type="transmembrane region" description="Helical" evidence="11">
    <location>
        <begin position="1060"/>
        <end position="1080"/>
    </location>
</feature>
<feature type="transmembrane region" description="Helical" evidence="11">
    <location>
        <begin position="728"/>
        <end position="747"/>
    </location>
</feature>
<feature type="transmembrane region" description="Helical" evidence="11">
    <location>
        <begin position="462"/>
        <end position="482"/>
    </location>
</feature>
<reference evidence="12" key="1">
    <citation type="journal article" date="2023" name="G3 (Bethesda)">
        <title>Whole genome assemblies of Zophobas morio and Tenebrio molitor.</title>
        <authorList>
            <person name="Kaur S."/>
            <person name="Stinson S.A."/>
            <person name="diCenzo G.C."/>
        </authorList>
    </citation>
    <scope>NUCLEOTIDE SEQUENCE</scope>
    <source>
        <strain evidence="12">QUZm001</strain>
    </source>
</reference>
<keyword evidence="13" id="KW-1185">Reference proteome</keyword>
<evidence type="ECO:0000256" key="1">
    <source>
        <dbReference type="ARBA" id="ARBA00004651"/>
    </source>
</evidence>
<dbReference type="Proteomes" id="UP001168821">
    <property type="component" value="Unassembled WGS sequence"/>
</dbReference>
<comment type="similarity">
    <text evidence="2">Belongs to the sodium:solute symporter (SSF) (TC 2.A.21) family.</text>
</comment>
<dbReference type="PANTHER" id="PTHR42985:SF21">
    <property type="entry name" value="SODIUM-DEPENDENT MULTIVITAMIN TRANSPORTER-LIKE PROTEIN"/>
    <property type="match status" value="1"/>
</dbReference>
<dbReference type="InterPro" id="IPR051163">
    <property type="entry name" value="Sodium:Solute_Symporter_SSF"/>
</dbReference>
<feature type="transmembrane region" description="Helical" evidence="11">
    <location>
        <begin position="159"/>
        <end position="182"/>
    </location>
</feature>
<dbReference type="CDD" id="cd11492">
    <property type="entry name" value="SLC5sbd_NIS-SMVT"/>
    <property type="match status" value="2"/>
</dbReference>
<feature type="transmembrane region" description="Helical" evidence="11">
    <location>
        <begin position="689"/>
        <end position="708"/>
    </location>
</feature>
<keyword evidence="10" id="KW-0739">Sodium transport</keyword>
<evidence type="ECO:0000313" key="13">
    <source>
        <dbReference type="Proteomes" id="UP001168821"/>
    </source>
</evidence>
<keyword evidence="9 11" id="KW-0472">Membrane</keyword>
<feature type="transmembrane region" description="Helical" evidence="11">
    <location>
        <begin position="759"/>
        <end position="782"/>
    </location>
</feature>
<dbReference type="AlphaFoldDB" id="A0AA38M707"/>
<dbReference type="NCBIfam" id="TIGR00813">
    <property type="entry name" value="sss"/>
    <property type="match status" value="2"/>
</dbReference>
<keyword evidence="3" id="KW-0813">Transport</keyword>
<feature type="transmembrane region" description="Helical" evidence="11">
    <location>
        <begin position="234"/>
        <end position="252"/>
    </location>
</feature>
<evidence type="ECO:0000256" key="10">
    <source>
        <dbReference type="ARBA" id="ARBA00023201"/>
    </source>
</evidence>
<keyword evidence="7" id="KW-0915">Sodium</keyword>
<name>A0AA38M707_9CUCU</name>
<sequence length="1257" mass="138004">MKKMTKNLIREAKRMGLAINQEKTKFMKMETKSTPAKPLKVTTEEGTTYEFEEVNRFKYLGVVITNKNEMNEEIEERVAKANKSVGRLNRFLRSTLLFSTLIGIYYGCFGTKQRTTREYLMGGKTMKIVPIAISVAVSHIAGAMLLGTAAEVFRYGGSVWLVIVSLIVMGFLTNFVYLPVFFKLRLKNIYDYLEQRFDKKTRTLAIVFYMITEILLFPVHAYCPSLTFATASGFNINLVAFFLCAICVFYTSIGGFKTVIWTDFFQFAIIVTSFISVYALGLRTSGGFLSVWNTAVAGQRLQVFNFNIDPTGRDSFWGYFLGGGCSFTAYVATRQTGAQKFLTLGKSTDLKWSVIYTVISISVVHTLCVFVGLVVYGKYKDCDPLTSHMISKHDQIFPYFVTEIGANVPGISGLFIAAICSGSLSSMSSNLNALSGVIYKDVLYFFFKKELSDKSGSGNLKVIVFVVGTLCTCLVFTIGLLGEIFSISLLVIGLTQGPLLGLFTLGILFPKANAKGAFYGTLGGFISIVSLALPAKFYEIRGFIKYPTKPLSVIGCALSNQTLTETSLTTFNSTILNDSVSFQPPSIFKIVFYYYPLLGAIMTIIFGLIISYMSKSDSSVDRKLLSPLIYNCLPEECRDEEKMSCVQETSQVYTALVIKLGSIKTSASLRFCAPPRMTPPPSALGCYDYVIFASTLIFSTLIGIYYGCFGTKQATTKEYLMGGKTMKILPIAVSVAVSHISGTMLLATVADVFRYGASVWLLVAAFTLMGFLAIFVYLPVFFKLQVNNIYDYLEKRFDRKTRILAVLFYILSEILMFPVFAYTPSLTIATASGVNVSLVAFILCVICIFYTSVGGFRTVVWTDFLQFGVIMAALVCIYVTGLGSSGGFVSVWNTALSGDRLQIFNFRVDPTARDSFWGYLLGSGAVSTAVVIVHQTGAQKFLTLSKYTDCRWSVVHTVVSMSLVHTFCIFIGLLVYAKYKDCDPLTGHLVLKHDQIFPYFVTEVGSNFPGLVGLFIAAICSASLSSMSSNLNALAGVLYKDIACFVLKKQSTDFNNSGSGILKVIVLVVGALCTCLVFVVERLGEVLSISLMVTGLTQGPVLGVFTLGILFPKANSKGAFYGTIGGFIAISCLAIPARYYQMKGLIKYSTKPLSTSGCIVSNQTLAGSDFSLNSTVLDQAMLVQPSSIFKITFFHYTLFGAILTVILGLLISYMSKSDVAVDKSLLSPVTYNCLSRKYTNKRIAVYSSIDSAVQGFD</sequence>
<dbReference type="InterPro" id="IPR038377">
    <property type="entry name" value="Na/Glc_symporter_sf"/>
</dbReference>
<feature type="transmembrane region" description="Helical" evidence="11">
    <location>
        <begin position="396"/>
        <end position="419"/>
    </location>
</feature>
<feature type="transmembrane region" description="Helical" evidence="11">
    <location>
        <begin position="489"/>
        <end position="510"/>
    </location>
</feature>
<comment type="caution">
    <text evidence="12">The sequence shown here is derived from an EMBL/GenBank/DDBJ whole genome shotgun (WGS) entry which is preliminary data.</text>
</comment>
<feature type="transmembrane region" description="Helical" evidence="11">
    <location>
        <begin position="916"/>
        <end position="933"/>
    </location>
</feature>
<evidence type="ECO:0000256" key="9">
    <source>
        <dbReference type="ARBA" id="ARBA00023136"/>
    </source>
</evidence>
<evidence type="ECO:0000256" key="6">
    <source>
        <dbReference type="ARBA" id="ARBA00022989"/>
    </source>
</evidence>
<feature type="transmembrane region" description="Helical" evidence="11">
    <location>
        <begin position="516"/>
        <end position="535"/>
    </location>
</feature>
<feature type="transmembrane region" description="Helical" evidence="11">
    <location>
        <begin position="91"/>
        <end position="108"/>
    </location>
</feature>
<evidence type="ECO:0000256" key="8">
    <source>
        <dbReference type="ARBA" id="ARBA00023065"/>
    </source>
</evidence>
<protein>
    <recommendedName>
        <fullName evidence="14">Sodium-coupled monocarboxylate transporter 1</fullName>
    </recommendedName>
</protein>